<organism evidence="1 2">
    <name type="scientific">Shimia haliotis</name>
    <dbReference type="NCBI Taxonomy" id="1280847"/>
    <lineage>
        <taxon>Bacteria</taxon>
        <taxon>Pseudomonadati</taxon>
        <taxon>Pseudomonadota</taxon>
        <taxon>Alphaproteobacteria</taxon>
        <taxon>Rhodobacterales</taxon>
        <taxon>Roseobacteraceae</taxon>
    </lineage>
</organism>
<dbReference type="InterPro" id="IPR027417">
    <property type="entry name" value="P-loop_NTPase"/>
</dbReference>
<sequence length="196" mass="21932">MGGDNSAPLQDWIENTPEAVVFSTHTGSGPLPRIPNVDIISVMLLRDPVARIRSAYRFERKQVADTWGAKLAKDHDLAGYVEARLARKGDRQCRNFQTGRLASLVPGPAPELERAILGMNQLSVLGLVEDFNGSLQRLRAKMLPHFPDFVAQNIKANTTQAKPESEEDPHLTRRLLEANIYDRAVWQSAMDRFQST</sequence>
<accession>A0A1I4EGR9</accession>
<reference evidence="2" key="1">
    <citation type="submission" date="2016-10" db="EMBL/GenBank/DDBJ databases">
        <authorList>
            <person name="Varghese N."/>
            <person name="Submissions S."/>
        </authorList>
    </citation>
    <scope>NUCLEOTIDE SEQUENCE [LARGE SCALE GENOMIC DNA]</scope>
    <source>
        <strain evidence="2">DSM 28453</strain>
    </source>
</reference>
<dbReference type="Proteomes" id="UP000198851">
    <property type="component" value="Unassembled WGS sequence"/>
</dbReference>
<keyword evidence="1" id="KW-0808">Transferase</keyword>
<dbReference type="GO" id="GO:0016740">
    <property type="term" value="F:transferase activity"/>
    <property type="evidence" value="ECO:0007669"/>
    <property type="project" value="UniProtKB-KW"/>
</dbReference>
<dbReference type="AlphaFoldDB" id="A0A1I4EGR9"/>
<evidence type="ECO:0000313" key="2">
    <source>
        <dbReference type="Proteomes" id="UP000198851"/>
    </source>
</evidence>
<name>A0A1I4EGR9_9RHOB</name>
<keyword evidence="2" id="KW-1185">Reference proteome</keyword>
<dbReference type="RefSeq" id="WP_244503607.1">
    <property type="nucleotide sequence ID" value="NZ_FOSZ01000004.1"/>
</dbReference>
<gene>
    <name evidence="1" type="ORF">SAMN04488036_104283</name>
</gene>
<protein>
    <submittedName>
        <fullName evidence="1">Sulfotransferase family protein</fullName>
    </submittedName>
</protein>
<evidence type="ECO:0000313" key="1">
    <source>
        <dbReference type="EMBL" id="SFL04952.1"/>
    </source>
</evidence>
<dbReference type="Gene3D" id="3.40.50.300">
    <property type="entry name" value="P-loop containing nucleotide triphosphate hydrolases"/>
    <property type="match status" value="1"/>
</dbReference>
<dbReference type="EMBL" id="FOSZ01000004">
    <property type="protein sequence ID" value="SFL04952.1"/>
    <property type="molecule type" value="Genomic_DNA"/>
</dbReference>
<proteinExistence type="predicted"/>